<dbReference type="InterPro" id="IPR012340">
    <property type="entry name" value="NA-bd_OB-fold"/>
</dbReference>
<dbReference type="GO" id="GO:0005829">
    <property type="term" value="C:cytosol"/>
    <property type="evidence" value="ECO:0007669"/>
    <property type="project" value="UniProtKB-ARBA"/>
</dbReference>
<reference evidence="4 5" key="1">
    <citation type="submission" date="2018-03" db="EMBL/GenBank/DDBJ databases">
        <authorList>
            <person name="Nguyen K."/>
            <person name="Fouts D."/>
            <person name="Sutton G."/>
        </authorList>
    </citation>
    <scope>NUCLEOTIDE SEQUENCE [LARGE SCALE GENOMIC DNA]</scope>
    <source>
        <strain evidence="4 5">AU17135</strain>
    </source>
</reference>
<keyword evidence="2" id="KW-0963">Cytoplasm</keyword>
<dbReference type="RefSeq" id="WP_105751919.1">
    <property type="nucleotide sequence ID" value="NZ_CADFDF010000011.1"/>
</dbReference>
<comment type="subcellular location">
    <subcellularLocation>
        <location evidence="1">Cytoplasm</location>
    </subcellularLocation>
</comment>
<feature type="domain" description="CSD" evidence="3">
    <location>
        <begin position="8"/>
        <end position="70"/>
    </location>
</feature>
<evidence type="ECO:0000313" key="5">
    <source>
        <dbReference type="Proteomes" id="UP000237686"/>
    </source>
</evidence>
<dbReference type="CDD" id="cd04458">
    <property type="entry name" value="CSP_CDS"/>
    <property type="match status" value="1"/>
</dbReference>
<dbReference type="PRINTS" id="PR00050">
    <property type="entry name" value="COLDSHOCK"/>
</dbReference>
<dbReference type="InterPro" id="IPR012156">
    <property type="entry name" value="Cold_shock_CspA"/>
</dbReference>
<dbReference type="PROSITE" id="PS51857">
    <property type="entry name" value="CSD_2"/>
    <property type="match status" value="1"/>
</dbReference>
<dbReference type="InterPro" id="IPR011129">
    <property type="entry name" value="CSD"/>
</dbReference>
<dbReference type="SMART" id="SM00357">
    <property type="entry name" value="CSP"/>
    <property type="match status" value="1"/>
</dbReference>
<accession>A0A8E2UV88</accession>
<evidence type="ECO:0000256" key="1">
    <source>
        <dbReference type="ARBA" id="ARBA00004496"/>
    </source>
</evidence>
<name>A0A8E2UV88_9BURK</name>
<dbReference type="PIRSF" id="PIRSF002599">
    <property type="entry name" value="Cold_shock_A"/>
    <property type="match status" value="1"/>
</dbReference>
<proteinExistence type="predicted"/>
<evidence type="ECO:0000259" key="3">
    <source>
        <dbReference type="PROSITE" id="PS51857"/>
    </source>
</evidence>
<gene>
    <name evidence="4" type="ORF">C6P98_19075</name>
</gene>
<dbReference type="SUPFAM" id="SSF50249">
    <property type="entry name" value="Nucleic acid-binding proteins"/>
    <property type="match status" value="1"/>
</dbReference>
<evidence type="ECO:0000313" key="4">
    <source>
        <dbReference type="EMBL" id="PRF21299.1"/>
    </source>
</evidence>
<organism evidence="4 5">
    <name type="scientific">Burkholderia multivorans</name>
    <dbReference type="NCBI Taxonomy" id="87883"/>
    <lineage>
        <taxon>Bacteria</taxon>
        <taxon>Pseudomonadati</taxon>
        <taxon>Pseudomonadota</taxon>
        <taxon>Betaproteobacteria</taxon>
        <taxon>Burkholderiales</taxon>
        <taxon>Burkholderiaceae</taxon>
        <taxon>Burkholderia</taxon>
        <taxon>Burkholderia cepacia complex</taxon>
    </lineage>
</organism>
<dbReference type="NCBIfam" id="NF038236">
    <property type="entry name" value="retron_eff_Se72"/>
    <property type="match status" value="1"/>
</dbReference>
<dbReference type="InterPro" id="IPR002059">
    <property type="entry name" value="CSP_DNA-bd"/>
</dbReference>
<dbReference type="GO" id="GO:0003676">
    <property type="term" value="F:nucleic acid binding"/>
    <property type="evidence" value="ECO:0007669"/>
    <property type="project" value="InterPro"/>
</dbReference>
<sequence>MTNLSDEVCFGTVKAYYPFKGFGFITREKGKDVFFYFRDVKDESDVFEGAKVKFVLSTGQKGPCAKQVERVG</sequence>
<protein>
    <submittedName>
        <fullName evidence="4">Cold-shock protein</fullName>
    </submittedName>
</protein>
<dbReference type="Gene3D" id="2.40.50.140">
    <property type="entry name" value="Nucleic acid-binding proteins"/>
    <property type="match status" value="1"/>
</dbReference>
<dbReference type="Pfam" id="PF00313">
    <property type="entry name" value="CSD"/>
    <property type="match status" value="1"/>
</dbReference>
<dbReference type="EMBL" id="PVFZ01000052">
    <property type="protein sequence ID" value="PRF21299.1"/>
    <property type="molecule type" value="Genomic_DNA"/>
</dbReference>
<comment type="caution">
    <text evidence="4">The sequence shown here is derived from an EMBL/GenBank/DDBJ whole genome shotgun (WGS) entry which is preliminary data.</text>
</comment>
<dbReference type="AlphaFoldDB" id="A0A8E2UV88"/>
<evidence type="ECO:0000256" key="2">
    <source>
        <dbReference type="ARBA" id="ARBA00022490"/>
    </source>
</evidence>
<dbReference type="Proteomes" id="UP000237686">
    <property type="component" value="Unassembled WGS sequence"/>
</dbReference>